<evidence type="ECO:0000256" key="2">
    <source>
        <dbReference type="ARBA" id="ARBA00022723"/>
    </source>
</evidence>
<dbReference type="GO" id="GO:0002100">
    <property type="term" value="P:tRNA wobble adenosine to inosine editing"/>
    <property type="evidence" value="ECO:0007669"/>
    <property type="project" value="UniProtKB-UniRule"/>
</dbReference>
<evidence type="ECO:0000313" key="8">
    <source>
        <dbReference type="EMBL" id="MBB3174793.1"/>
    </source>
</evidence>
<feature type="binding site" evidence="6">
    <location>
        <position position="91"/>
    </location>
    <ligand>
        <name>Zn(2+)</name>
        <dbReference type="ChEBI" id="CHEBI:29105"/>
        <note>catalytic</note>
    </ligand>
</feature>
<evidence type="ECO:0000256" key="4">
    <source>
        <dbReference type="ARBA" id="ARBA00022833"/>
    </source>
</evidence>
<comment type="function">
    <text evidence="6">Catalyzes the deamination of adenosine to inosine at the wobble position 34 of tRNA(Arg2).</text>
</comment>
<evidence type="ECO:0000256" key="5">
    <source>
        <dbReference type="ARBA" id="ARBA00048045"/>
    </source>
</evidence>
<dbReference type="AlphaFoldDB" id="A0A839V228"/>
<dbReference type="PANTHER" id="PTHR11079:SF179">
    <property type="entry name" value="TRNA(ADENINE(34)) DEAMINASE, CHLOROPLASTIC"/>
    <property type="match status" value="1"/>
</dbReference>
<dbReference type="SUPFAM" id="SSF53927">
    <property type="entry name" value="Cytidine deaminase-like"/>
    <property type="match status" value="1"/>
</dbReference>
<comment type="similarity">
    <text evidence="6">Belongs to the cytidine and deoxycytidylate deaminase family.</text>
</comment>
<dbReference type="PANTHER" id="PTHR11079">
    <property type="entry name" value="CYTOSINE DEAMINASE FAMILY MEMBER"/>
    <property type="match status" value="1"/>
</dbReference>
<protein>
    <recommendedName>
        <fullName evidence="6">tRNA-specific adenosine deaminase</fullName>
        <ecNumber evidence="6">3.5.4.33</ecNumber>
    </recommendedName>
</protein>
<dbReference type="GO" id="GO:0052717">
    <property type="term" value="F:tRNA-specific adenosine-34 deaminase activity"/>
    <property type="evidence" value="ECO:0007669"/>
    <property type="project" value="UniProtKB-UniRule"/>
</dbReference>
<feature type="binding site" evidence="6">
    <location>
        <position position="61"/>
    </location>
    <ligand>
        <name>Zn(2+)</name>
        <dbReference type="ChEBI" id="CHEBI:29105"/>
        <note>catalytic</note>
    </ligand>
</feature>
<dbReference type="HAMAP" id="MF_00972">
    <property type="entry name" value="tRNA_aden_deaminase"/>
    <property type="match status" value="1"/>
</dbReference>
<dbReference type="Gene3D" id="3.40.140.10">
    <property type="entry name" value="Cytidine Deaminase, domain 2"/>
    <property type="match status" value="1"/>
</dbReference>
<feature type="active site" description="Proton donor" evidence="6">
    <location>
        <position position="63"/>
    </location>
</feature>
<dbReference type="InterPro" id="IPR002125">
    <property type="entry name" value="CMP_dCMP_dom"/>
</dbReference>
<comment type="catalytic activity">
    <reaction evidence="5 6">
        <text>adenosine(34) in tRNA + H2O + H(+) = inosine(34) in tRNA + NH4(+)</text>
        <dbReference type="Rhea" id="RHEA:43168"/>
        <dbReference type="Rhea" id="RHEA-COMP:10373"/>
        <dbReference type="Rhea" id="RHEA-COMP:10374"/>
        <dbReference type="ChEBI" id="CHEBI:15377"/>
        <dbReference type="ChEBI" id="CHEBI:15378"/>
        <dbReference type="ChEBI" id="CHEBI:28938"/>
        <dbReference type="ChEBI" id="CHEBI:74411"/>
        <dbReference type="ChEBI" id="CHEBI:82852"/>
        <dbReference type="EC" id="3.5.4.33"/>
    </reaction>
</comment>
<keyword evidence="3 6" id="KW-0378">Hydrolase</keyword>
<dbReference type="InterPro" id="IPR028883">
    <property type="entry name" value="tRNA_aden_deaminase"/>
</dbReference>
<feature type="binding site" evidence="6">
    <location>
        <position position="94"/>
    </location>
    <ligand>
        <name>Zn(2+)</name>
        <dbReference type="ChEBI" id="CHEBI:29105"/>
        <note>catalytic</note>
    </ligand>
</feature>
<evidence type="ECO:0000313" key="9">
    <source>
        <dbReference type="Proteomes" id="UP000557688"/>
    </source>
</evidence>
<dbReference type="CDD" id="cd01285">
    <property type="entry name" value="nucleoside_deaminase"/>
    <property type="match status" value="1"/>
</dbReference>
<keyword evidence="1 6" id="KW-0819">tRNA processing</keyword>
<dbReference type="PROSITE" id="PS51747">
    <property type="entry name" value="CYT_DCMP_DEAMINASES_2"/>
    <property type="match status" value="1"/>
</dbReference>
<keyword evidence="9" id="KW-1185">Reference proteome</keyword>
<evidence type="ECO:0000259" key="7">
    <source>
        <dbReference type="PROSITE" id="PS51747"/>
    </source>
</evidence>
<proteinExistence type="inferred from homology"/>
<comment type="caution">
    <text evidence="8">The sequence shown here is derived from an EMBL/GenBank/DDBJ whole genome shotgun (WGS) entry which is preliminary data.</text>
</comment>
<dbReference type="EC" id="3.5.4.33" evidence="6"/>
<comment type="cofactor">
    <cofactor evidence="6">
        <name>Zn(2+)</name>
        <dbReference type="ChEBI" id="CHEBI:29105"/>
    </cofactor>
    <text evidence="6">Binds 1 zinc ion per subunit.</text>
</comment>
<evidence type="ECO:0000256" key="3">
    <source>
        <dbReference type="ARBA" id="ARBA00022801"/>
    </source>
</evidence>
<organism evidence="8 9">
    <name type="scientific">Endobacter medicaginis</name>
    <dbReference type="NCBI Taxonomy" id="1181271"/>
    <lineage>
        <taxon>Bacteria</taxon>
        <taxon>Pseudomonadati</taxon>
        <taxon>Pseudomonadota</taxon>
        <taxon>Alphaproteobacteria</taxon>
        <taxon>Acetobacterales</taxon>
        <taxon>Acetobacteraceae</taxon>
        <taxon>Endobacter</taxon>
    </lineage>
</organism>
<keyword evidence="4 6" id="KW-0862">Zinc</keyword>
<name>A0A839V228_9PROT</name>
<feature type="domain" description="CMP/dCMP-type deaminase" evidence="7">
    <location>
        <begin position="9"/>
        <end position="119"/>
    </location>
</feature>
<reference evidence="8 9" key="1">
    <citation type="submission" date="2020-08" db="EMBL/GenBank/DDBJ databases">
        <title>Genomic Encyclopedia of Type Strains, Phase III (KMG-III): the genomes of soil and plant-associated and newly described type strains.</title>
        <authorList>
            <person name="Whitman W."/>
        </authorList>
    </citation>
    <scope>NUCLEOTIDE SEQUENCE [LARGE SCALE GENOMIC DNA]</scope>
    <source>
        <strain evidence="8 9">CECT 8088</strain>
    </source>
</reference>
<dbReference type="GO" id="GO:0008270">
    <property type="term" value="F:zinc ion binding"/>
    <property type="evidence" value="ECO:0007669"/>
    <property type="project" value="UniProtKB-UniRule"/>
</dbReference>
<evidence type="ECO:0000256" key="1">
    <source>
        <dbReference type="ARBA" id="ARBA00022694"/>
    </source>
</evidence>
<dbReference type="EMBL" id="JACHXV010000011">
    <property type="protein sequence ID" value="MBB3174793.1"/>
    <property type="molecule type" value="Genomic_DNA"/>
</dbReference>
<comment type="subunit">
    <text evidence="6">Homodimer.</text>
</comment>
<dbReference type="InterPro" id="IPR016193">
    <property type="entry name" value="Cytidine_deaminase-like"/>
</dbReference>
<evidence type="ECO:0000256" key="6">
    <source>
        <dbReference type="HAMAP-Rule" id="MF_00972"/>
    </source>
</evidence>
<dbReference type="Proteomes" id="UP000557688">
    <property type="component" value="Unassembled WGS sequence"/>
</dbReference>
<accession>A0A839V228</accession>
<dbReference type="Pfam" id="PF00383">
    <property type="entry name" value="dCMP_cyt_deam_1"/>
    <property type="match status" value="1"/>
</dbReference>
<keyword evidence="2 6" id="KW-0479">Metal-binding</keyword>
<dbReference type="RefSeq" id="WP_246330258.1">
    <property type="nucleotide sequence ID" value="NZ_JACHXV010000011.1"/>
</dbReference>
<gene>
    <name evidence="6" type="primary">tadA</name>
    <name evidence="8" type="ORF">FHR90_002639</name>
</gene>
<sequence length="157" mass="16522">MAETPDSAALGVMAMTRALDEARAAAARGEVPVGAVVVGPDGAVLAAHGNEIEQRADASAHAELLAMRAAAALRGSRHLADCTLVATLEPCAMCAAAAGHFRIRRIVFGAWDPKGGAVDHGPRLFDQPGCLHRPDWAGGFEQDVSATLLRDFFRQRR</sequence>